<evidence type="ECO:0000313" key="2">
    <source>
        <dbReference type="Proteomes" id="UP000229966"/>
    </source>
</evidence>
<dbReference type="Proteomes" id="UP000229966">
    <property type="component" value="Unassembled WGS sequence"/>
</dbReference>
<organism evidence="1 2">
    <name type="scientific">Candidatus Berkelbacteria bacterium CG03_land_8_20_14_0_80_40_36</name>
    <dbReference type="NCBI Taxonomy" id="1974509"/>
    <lineage>
        <taxon>Bacteria</taxon>
        <taxon>Candidatus Berkelbacteria</taxon>
    </lineage>
</organism>
<gene>
    <name evidence="1" type="ORF">COS38_02520</name>
</gene>
<dbReference type="EMBL" id="PEUM01000072">
    <property type="protein sequence ID" value="PIV25272.1"/>
    <property type="molecule type" value="Genomic_DNA"/>
</dbReference>
<reference evidence="2" key="1">
    <citation type="submission" date="2017-09" db="EMBL/GenBank/DDBJ databases">
        <title>Depth-based differentiation of microbial function through sediment-hosted aquifers and enrichment of novel symbionts in the deep terrestrial subsurface.</title>
        <authorList>
            <person name="Probst A.J."/>
            <person name="Ladd B."/>
            <person name="Jarett J.K."/>
            <person name="Geller-Mcgrath D.E."/>
            <person name="Sieber C.M.K."/>
            <person name="Emerson J.B."/>
            <person name="Anantharaman K."/>
            <person name="Thomas B.C."/>
            <person name="Malmstrom R."/>
            <person name="Stieglmeier M."/>
            <person name="Klingl A."/>
            <person name="Woyke T."/>
            <person name="Ryan C.M."/>
            <person name="Banfield J.F."/>
        </authorList>
    </citation>
    <scope>NUCLEOTIDE SEQUENCE [LARGE SCALE GENOMIC DNA]</scope>
</reference>
<dbReference type="AlphaFoldDB" id="A0A2M7CHZ1"/>
<name>A0A2M7CHZ1_9BACT</name>
<protein>
    <recommendedName>
        <fullName evidence="3">Response regulatory domain-containing protein</fullName>
    </recommendedName>
</protein>
<evidence type="ECO:0008006" key="3">
    <source>
        <dbReference type="Google" id="ProtNLM"/>
    </source>
</evidence>
<accession>A0A2M7CHZ1</accession>
<evidence type="ECO:0000313" key="1">
    <source>
        <dbReference type="EMBL" id="PIV25272.1"/>
    </source>
</evidence>
<proteinExistence type="predicted"/>
<comment type="caution">
    <text evidence="1">The sequence shown here is derived from an EMBL/GenBank/DDBJ whole genome shotgun (WGS) entry which is preliminary data.</text>
</comment>
<sequence>MRKKFQILVAEDTDSKFILIEFDISKIFDSDANIARVKTLAELERVFSERSNDFSFIVLDANLADGATLRLLTLKIKPNFNGPIIANSSSAKNRATQMKFGCTHAGGNNFSKTLTGIKAMLVSNRQ</sequence>